<accession>A0A914QWS4</accession>
<reference evidence="2" key="1">
    <citation type="submission" date="2022-11" db="UniProtKB">
        <authorList>
            <consortium name="WormBaseParasite"/>
        </authorList>
    </citation>
    <scope>IDENTIFICATION</scope>
</reference>
<name>A0A914QWS4_9BILA</name>
<dbReference type="AlphaFoldDB" id="A0A914QWS4"/>
<evidence type="ECO:0000313" key="1">
    <source>
        <dbReference type="Proteomes" id="UP000887578"/>
    </source>
</evidence>
<dbReference type="WBParaSite" id="PDA_v2.g8257.t1">
    <property type="protein sequence ID" value="PDA_v2.g8257.t1"/>
    <property type="gene ID" value="PDA_v2.g8257"/>
</dbReference>
<dbReference type="Proteomes" id="UP000887578">
    <property type="component" value="Unplaced"/>
</dbReference>
<sequence length="570" mass="67871">MKDLKNCSKLYQQKYNEFLEIFYKASPIERRVLMLNCNIVLLPEFWISKFGYQHDGKYSKEMHPKLMERAFFDFYSLKVYYSKMGTLAEFFEKKPFNRLMSAEFLGITRSGIRNYCYGILGKEHCKNTLFDILTFPHKNLKEALESNEEYSGSFTTPKIRQTYQKSQKLFEKITAAEEDTLKWFQYLLESNDDRFIIQNVEVRIAEEPTNKDLWKLYIEFLKEKDTEAANEVYYRYRHFFLEDMNTFGLQSNFEILFQHGKYLDNAKFDLINRELSWNMPWIKNKPTPIFYNFENISAQIFPFKATFINYIVENAKPEILQKLYETSKYFFAKIQKPLCHTFMIQDNNATTYYYNSLMIYMYNLNFEGIQSIYICHVIIIELRHCAIDDPQNLILSNIIPKLKYLDLRILKINSQYISTSDYEFLTDSGNIEKIVFRGNIVDAKKNPISLENIFKPLSKATDIELQTKVTITPNSWKILVSNKKEFKTNFIFFPDCDSIDYYDFIEYLLHNCADNSHVEYPHVANGIEMENGIRGIVEYAKQENIKFFPKIDLQNYHPGMPKFVLFESYL</sequence>
<keyword evidence="1" id="KW-1185">Reference proteome</keyword>
<organism evidence="1 2">
    <name type="scientific">Panagrolaimus davidi</name>
    <dbReference type="NCBI Taxonomy" id="227884"/>
    <lineage>
        <taxon>Eukaryota</taxon>
        <taxon>Metazoa</taxon>
        <taxon>Ecdysozoa</taxon>
        <taxon>Nematoda</taxon>
        <taxon>Chromadorea</taxon>
        <taxon>Rhabditida</taxon>
        <taxon>Tylenchina</taxon>
        <taxon>Panagrolaimomorpha</taxon>
        <taxon>Panagrolaimoidea</taxon>
        <taxon>Panagrolaimidae</taxon>
        <taxon>Panagrolaimus</taxon>
    </lineage>
</organism>
<protein>
    <submittedName>
        <fullName evidence="2">Uncharacterized protein</fullName>
    </submittedName>
</protein>
<evidence type="ECO:0000313" key="2">
    <source>
        <dbReference type="WBParaSite" id="PDA_v2.g8257.t1"/>
    </source>
</evidence>
<proteinExistence type="predicted"/>